<dbReference type="HOGENOM" id="CLU_2536433_0_0_11"/>
<dbReference type="RefSeq" id="WP_013116944.1">
    <property type="nucleotide sequence ID" value="NC_014151.1"/>
</dbReference>
<evidence type="ECO:0000256" key="1">
    <source>
        <dbReference type="SAM" id="Phobius"/>
    </source>
</evidence>
<protein>
    <submittedName>
        <fullName evidence="2">Uncharacterized protein</fullName>
    </submittedName>
</protein>
<feature type="transmembrane region" description="Helical" evidence="1">
    <location>
        <begin position="15"/>
        <end position="37"/>
    </location>
</feature>
<keyword evidence="1" id="KW-0812">Transmembrane</keyword>
<accession>D5UEF0</accession>
<name>D5UEF0_CELFN</name>
<dbReference type="KEGG" id="cfl:Cfla_1713"/>
<keyword evidence="1" id="KW-0472">Membrane</keyword>
<dbReference type="Proteomes" id="UP000000849">
    <property type="component" value="Chromosome"/>
</dbReference>
<keyword evidence="3" id="KW-1185">Reference proteome</keyword>
<gene>
    <name evidence="2" type="ordered locus">Cfla_1713</name>
</gene>
<dbReference type="EMBL" id="CP001964">
    <property type="protein sequence ID" value="ADG74610.1"/>
    <property type="molecule type" value="Genomic_DNA"/>
</dbReference>
<feature type="transmembrane region" description="Helical" evidence="1">
    <location>
        <begin position="57"/>
        <end position="78"/>
    </location>
</feature>
<sequence>MALPGETATRRRTTLLGALLAGWGVVLGVVVLWQPWVSCPGEDSSAGCPVPADAVPFVYAALVAALVSAVVGAVVLAAGRARR</sequence>
<evidence type="ECO:0000313" key="2">
    <source>
        <dbReference type="EMBL" id="ADG74610.1"/>
    </source>
</evidence>
<reference evidence="2 3" key="1">
    <citation type="journal article" date="2010" name="Stand. Genomic Sci.">
        <title>Complete genome sequence of Cellulomonas flavigena type strain (134).</title>
        <authorList>
            <person name="Abt B."/>
            <person name="Foster B."/>
            <person name="Lapidus A."/>
            <person name="Clum A."/>
            <person name="Sun H."/>
            <person name="Pukall R."/>
            <person name="Lucas S."/>
            <person name="Glavina Del Rio T."/>
            <person name="Nolan M."/>
            <person name="Tice H."/>
            <person name="Cheng J.F."/>
            <person name="Pitluck S."/>
            <person name="Liolios K."/>
            <person name="Ivanova N."/>
            <person name="Mavromatis K."/>
            <person name="Ovchinnikova G."/>
            <person name="Pati A."/>
            <person name="Goodwin L."/>
            <person name="Chen A."/>
            <person name="Palaniappan K."/>
            <person name="Land M."/>
            <person name="Hauser L."/>
            <person name="Chang Y.J."/>
            <person name="Jeffries C.D."/>
            <person name="Rohde M."/>
            <person name="Goker M."/>
            <person name="Woyke T."/>
            <person name="Bristow J."/>
            <person name="Eisen J.A."/>
            <person name="Markowitz V."/>
            <person name="Hugenholtz P."/>
            <person name="Kyrpides N.C."/>
            <person name="Klenk H.P."/>
        </authorList>
    </citation>
    <scope>NUCLEOTIDE SEQUENCE [LARGE SCALE GENOMIC DNA]</scope>
    <source>
        <strain evidence="3">ATCC 482 / DSM 20109 / BCRC 11376 / JCM 18109 / NBRC 3775 / NCIMB 8073 / NRS 134</strain>
    </source>
</reference>
<proteinExistence type="predicted"/>
<dbReference type="STRING" id="446466.Cfla_1713"/>
<keyword evidence="1" id="KW-1133">Transmembrane helix</keyword>
<dbReference type="AlphaFoldDB" id="D5UEF0"/>
<evidence type="ECO:0000313" key="3">
    <source>
        <dbReference type="Proteomes" id="UP000000849"/>
    </source>
</evidence>
<organism evidence="2 3">
    <name type="scientific">Cellulomonas flavigena (strain ATCC 482 / DSM 20109 / BCRC 11376 / JCM 18109 / NBRC 3775 / NCIMB 8073 / NRS 134)</name>
    <dbReference type="NCBI Taxonomy" id="446466"/>
    <lineage>
        <taxon>Bacteria</taxon>
        <taxon>Bacillati</taxon>
        <taxon>Actinomycetota</taxon>
        <taxon>Actinomycetes</taxon>
        <taxon>Micrococcales</taxon>
        <taxon>Cellulomonadaceae</taxon>
        <taxon>Cellulomonas</taxon>
    </lineage>
</organism>